<keyword evidence="6" id="KW-1185">Reference proteome</keyword>
<accession>C6LAN1</accession>
<keyword evidence="2 4" id="KW-0378">Hydrolase</keyword>
<dbReference type="RefSeq" id="WP_006860473.1">
    <property type="nucleotide sequence ID" value="NZ_ACCL02000002.1"/>
</dbReference>
<evidence type="ECO:0000313" key="6">
    <source>
        <dbReference type="Proteomes" id="UP000005561"/>
    </source>
</evidence>
<dbReference type="Gene3D" id="3.20.20.80">
    <property type="entry name" value="Glycosidases"/>
    <property type="match status" value="1"/>
</dbReference>
<dbReference type="PANTHER" id="PTHR34983:SF2">
    <property type="entry name" value="ENDO-BETA-1,4-GALACTANASE"/>
    <property type="match status" value="1"/>
</dbReference>
<comment type="catalytic activity">
    <reaction evidence="4">
        <text>The enzyme specifically hydrolyzes (1-&gt;4)-beta-D-galactosidic linkages in type I arabinogalactans.</text>
        <dbReference type="EC" id="3.2.1.89"/>
    </reaction>
</comment>
<dbReference type="EC" id="3.2.1.89" evidence="4"/>
<dbReference type="SUPFAM" id="SSF51445">
    <property type="entry name" value="(Trans)glycosidases"/>
    <property type="match status" value="1"/>
</dbReference>
<evidence type="ECO:0000256" key="3">
    <source>
        <dbReference type="ARBA" id="ARBA00023295"/>
    </source>
</evidence>
<dbReference type="InterPro" id="IPR011683">
    <property type="entry name" value="Glyco_hydro_53"/>
</dbReference>
<dbReference type="AlphaFoldDB" id="C6LAN1"/>
<dbReference type="OrthoDB" id="9768786at2"/>
<gene>
    <name evidence="5" type="ORF">BRYFOR_05673</name>
</gene>
<evidence type="ECO:0000256" key="2">
    <source>
        <dbReference type="ARBA" id="ARBA00022801"/>
    </source>
</evidence>
<dbReference type="Pfam" id="PF07745">
    <property type="entry name" value="Glyco_hydro_53"/>
    <property type="match status" value="1"/>
</dbReference>
<evidence type="ECO:0000256" key="4">
    <source>
        <dbReference type="RuleBase" id="RU361192"/>
    </source>
</evidence>
<keyword evidence="3 4" id="KW-0326">Glycosidase</keyword>
<name>C6LAN1_9FIRM</name>
<protein>
    <recommendedName>
        <fullName evidence="4">Arabinogalactan endo-beta-1,4-galactanase</fullName>
        <ecNumber evidence="4">3.2.1.89</ecNumber>
    </recommendedName>
</protein>
<comment type="similarity">
    <text evidence="1 4">Belongs to the glycosyl hydrolase 53 family.</text>
</comment>
<dbReference type="GO" id="GO:0015926">
    <property type="term" value="F:glucosidase activity"/>
    <property type="evidence" value="ECO:0007669"/>
    <property type="project" value="InterPro"/>
</dbReference>
<organism evidence="5 6">
    <name type="scientific">Marvinbryantia formatexigens DSM 14469</name>
    <dbReference type="NCBI Taxonomy" id="478749"/>
    <lineage>
        <taxon>Bacteria</taxon>
        <taxon>Bacillati</taxon>
        <taxon>Bacillota</taxon>
        <taxon>Clostridia</taxon>
        <taxon>Lachnospirales</taxon>
        <taxon>Lachnospiraceae</taxon>
        <taxon>Marvinbryantia</taxon>
    </lineage>
</organism>
<proteinExistence type="inferred from homology"/>
<dbReference type="GO" id="GO:0045490">
    <property type="term" value="P:pectin catabolic process"/>
    <property type="evidence" value="ECO:0007669"/>
    <property type="project" value="TreeGrafter"/>
</dbReference>
<sequence length="382" mass="42836">MKNQWITGMDLSTLLEVERCGGKFYDGGARRDAMDILKDYGMNMVRLRLWNDPFDENGNSYGAGGNDIETTLALAKRAKEKGIGWLLDFHYSDFWADPGKQIPPKAWKGMNAEELTVAVHDYTAQVLQRCAAEDILPQMVAVGNELSNGLLWPCGKTPDFKNIVKFINAGIRAVHEAAPEIPVMLHLDNGGNNALYRGWFDAYFAEGGEDFTYIGLSYYPFWHGTLEMLRENINDIAQRYGKDLIIAEVSMGYTMEDYQVYEKLDDSQRKGMATRKELVEKIAYPMTRQGQADFMRDVLQVIREVPQGHGRGFFYWEPAWIPVPGSGWATEEACAYMGEQGPGGNEWANQALFDYDGNALPALDVIRSFAQNAGNDGQPAGM</sequence>
<evidence type="ECO:0000313" key="5">
    <source>
        <dbReference type="EMBL" id="EET62638.1"/>
    </source>
</evidence>
<dbReference type="InterPro" id="IPR017853">
    <property type="entry name" value="GH"/>
</dbReference>
<dbReference type="Proteomes" id="UP000005561">
    <property type="component" value="Unassembled WGS sequence"/>
</dbReference>
<dbReference type="PANTHER" id="PTHR34983">
    <property type="entry name" value="ARABINOGALACTAN ENDO-BETA-1,4-GALACTANASE A"/>
    <property type="match status" value="1"/>
</dbReference>
<dbReference type="EMBL" id="ACCL02000002">
    <property type="protein sequence ID" value="EET62638.1"/>
    <property type="molecule type" value="Genomic_DNA"/>
</dbReference>
<evidence type="ECO:0000256" key="1">
    <source>
        <dbReference type="ARBA" id="ARBA00010687"/>
    </source>
</evidence>
<reference evidence="5" key="1">
    <citation type="submission" date="2009-07" db="EMBL/GenBank/DDBJ databases">
        <authorList>
            <person name="Weinstock G."/>
            <person name="Sodergren E."/>
            <person name="Clifton S."/>
            <person name="Fulton L."/>
            <person name="Fulton B."/>
            <person name="Courtney L."/>
            <person name="Fronick C."/>
            <person name="Harrison M."/>
            <person name="Strong C."/>
            <person name="Farmer C."/>
            <person name="Delahaunty K."/>
            <person name="Markovic C."/>
            <person name="Hall O."/>
            <person name="Minx P."/>
            <person name="Tomlinson C."/>
            <person name="Mitreva M."/>
            <person name="Nelson J."/>
            <person name="Hou S."/>
            <person name="Wollam A."/>
            <person name="Pepin K.H."/>
            <person name="Johnson M."/>
            <person name="Bhonagiri V."/>
            <person name="Nash W.E."/>
            <person name="Warren W."/>
            <person name="Chinwalla A."/>
            <person name="Mardis E.R."/>
            <person name="Wilson R.K."/>
        </authorList>
    </citation>
    <scope>NUCLEOTIDE SEQUENCE [LARGE SCALE GENOMIC DNA]</scope>
    <source>
        <strain evidence="5">DSM 14469</strain>
    </source>
</reference>
<dbReference type="eggNOG" id="COG3867">
    <property type="taxonomic scope" value="Bacteria"/>
</dbReference>
<dbReference type="STRING" id="168384.SAMN05660368_02859"/>
<comment type="caution">
    <text evidence="5">The sequence shown here is derived from an EMBL/GenBank/DDBJ whole genome shotgun (WGS) entry which is preliminary data.</text>
</comment>
<dbReference type="GO" id="GO:0031218">
    <property type="term" value="F:arabinogalactan endo-1,4-beta-galactosidase activity"/>
    <property type="evidence" value="ECO:0007669"/>
    <property type="project" value="UniProtKB-EC"/>
</dbReference>